<sequence>MAPTQTAKPTRNPAPKATAKAKPKKRAREDDGGGGGFRKRKRTKAFDRADPDLDLDLEAGLNKKIAFLDSMLLADHLAQKTRRFGTDLKPVELSALDISPNAIRDSSSFSAPRTLSNLPAFLEAHAAGPGALGSAPEENGAPHTIVVTGAGLRAAELVRAVRKYQSNKITVGKLFAKHIKIEESKKFLETHRTGVSVGTPTRLNDLVDSGALKLDKLERLVVDASHIDQKKRGIMDMKETMIPLVRWLSRPEFKEKYTEPERPLQLLFY</sequence>
<organism evidence="2">
    <name type="scientific">Rosellinia necatrix</name>
    <name type="common">White root-rot fungus</name>
    <dbReference type="NCBI Taxonomy" id="77044"/>
    <lineage>
        <taxon>Eukaryota</taxon>
        <taxon>Fungi</taxon>
        <taxon>Dikarya</taxon>
        <taxon>Ascomycota</taxon>
        <taxon>Pezizomycotina</taxon>
        <taxon>Sordariomycetes</taxon>
        <taxon>Xylariomycetidae</taxon>
        <taxon>Xylariales</taxon>
        <taxon>Xylariaceae</taxon>
        <taxon>Rosellinia</taxon>
    </lineage>
</organism>
<dbReference type="OMA" id="CVGTPAR"/>
<dbReference type="InterPro" id="IPR027417">
    <property type="entry name" value="P-loop_NTPase"/>
</dbReference>
<reference evidence="2" key="1">
    <citation type="submission" date="2016-03" db="EMBL/GenBank/DDBJ databases">
        <title>Draft genome sequence of Rosellinia necatrix.</title>
        <authorList>
            <person name="Kanematsu S."/>
        </authorList>
    </citation>
    <scope>NUCLEOTIDE SEQUENCE [LARGE SCALE GENOMIC DNA]</scope>
    <source>
        <strain evidence="2">W97</strain>
    </source>
</reference>
<evidence type="ECO:0000313" key="2">
    <source>
        <dbReference type="EMBL" id="GAP93311.1"/>
    </source>
</evidence>
<feature type="compositionally biased region" description="Low complexity" evidence="1">
    <location>
        <begin position="1"/>
        <end position="18"/>
    </location>
</feature>
<proteinExistence type="predicted"/>
<dbReference type="PANTHER" id="PTHR24030:SF0">
    <property type="entry name" value="PROTEIN CMSS1"/>
    <property type="match status" value="1"/>
</dbReference>
<evidence type="ECO:0000256" key="1">
    <source>
        <dbReference type="SAM" id="MobiDB-lite"/>
    </source>
</evidence>
<dbReference type="OrthoDB" id="1929311at2759"/>
<dbReference type="GO" id="GO:0005634">
    <property type="term" value="C:nucleus"/>
    <property type="evidence" value="ECO:0007669"/>
    <property type="project" value="TreeGrafter"/>
</dbReference>
<accession>A0A1W2TX85</accession>
<protein>
    <submittedName>
        <fullName evidence="2">Putative replication regulator protein</fullName>
    </submittedName>
</protein>
<dbReference type="EMBL" id="DF977557">
    <property type="protein sequence ID" value="GAP93311.1"/>
    <property type="molecule type" value="Genomic_DNA"/>
</dbReference>
<dbReference type="InterPro" id="IPR032704">
    <property type="entry name" value="Cms1"/>
</dbReference>
<dbReference type="PANTHER" id="PTHR24030">
    <property type="entry name" value="PROTEIN CMSS1"/>
    <property type="match status" value="1"/>
</dbReference>
<evidence type="ECO:0000313" key="3">
    <source>
        <dbReference type="Proteomes" id="UP000054516"/>
    </source>
</evidence>
<name>A0A1W2TX85_ROSNE</name>
<dbReference type="AlphaFoldDB" id="A0A1W2TX85"/>
<dbReference type="Pfam" id="PF14617">
    <property type="entry name" value="CMS1"/>
    <property type="match status" value="1"/>
</dbReference>
<gene>
    <name evidence="2" type="ORF">SAMD00023353_11200080</name>
</gene>
<dbReference type="Proteomes" id="UP000054516">
    <property type="component" value="Unassembled WGS sequence"/>
</dbReference>
<feature type="region of interest" description="Disordered" evidence="1">
    <location>
        <begin position="1"/>
        <end position="45"/>
    </location>
</feature>
<dbReference type="GO" id="GO:0030686">
    <property type="term" value="C:90S preribosome"/>
    <property type="evidence" value="ECO:0007669"/>
    <property type="project" value="TreeGrafter"/>
</dbReference>
<keyword evidence="3" id="KW-1185">Reference proteome</keyword>
<dbReference type="STRING" id="77044.A0A1W2TX85"/>
<dbReference type="Gene3D" id="3.40.50.300">
    <property type="entry name" value="P-loop containing nucleotide triphosphate hydrolases"/>
    <property type="match status" value="1"/>
</dbReference>